<protein>
    <submittedName>
        <fullName evidence="1">Uncharacterized protein</fullName>
    </submittedName>
</protein>
<keyword evidence="2" id="KW-1185">Reference proteome</keyword>
<evidence type="ECO:0000313" key="2">
    <source>
        <dbReference type="Proteomes" id="UP000403266"/>
    </source>
</evidence>
<accession>A0A5N7MTH8</accession>
<sequence>MAQATPTHIRVLQKAREFMSAVPEGRRNRKTCRTYLKIFRIMYKEGVFDPLRPQDAYDTYCKRRSALRYGGRYVIDQIRQKLEQMLDSADPALVDRVARELDGLIKSVAAAVIRDGGVGGASDGEGSASARWRAVSEDRARRGAGSKRYVLPTLPDDWRDKIWVQVPANSSHRSALAVIDVTGCRTADLVAGDRCGFAYAGAVACFEEDELVIYICPAKTDELVVTRYVVDVEGCGAVAHDLVAQCRASGGWMTIAIQSSDAVRKAVERLGQSVFPDREEAITPYVYRAQAIADAKAQWGAGEMVAIMANHKNDTNQSRYGRYEHATGRRALKAVSTTREIKIGRVAHARVLGELRKASVANPHR</sequence>
<comment type="caution">
    <text evidence="1">The sequence shown here is derived from an EMBL/GenBank/DDBJ whole genome shotgun (WGS) entry which is preliminary data.</text>
</comment>
<organism evidence="1 2">
    <name type="scientific">Microvirga tunisiensis</name>
    <dbReference type="NCBI Taxonomy" id="2108360"/>
    <lineage>
        <taxon>Bacteria</taxon>
        <taxon>Pseudomonadati</taxon>
        <taxon>Pseudomonadota</taxon>
        <taxon>Alphaproteobacteria</taxon>
        <taxon>Hyphomicrobiales</taxon>
        <taxon>Methylobacteriaceae</taxon>
        <taxon>Microvirga</taxon>
    </lineage>
</organism>
<reference evidence="1 2" key="1">
    <citation type="journal article" date="2019" name="Syst. Appl. Microbiol.">
        <title>Microvirga tunisiensis sp. nov., a root nodule symbiotic bacterium isolated from Lupinus micranthus and L. luteus grown in Northern Tunisia.</title>
        <authorList>
            <person name="Msaddak A."/>
            <person name="Rejili M."/>
            <person name="Duran D."/>
            <person name="Mars M."/>
            <person name="Palacios J.M."/>
            <person name="Ruiz-Argueso T."/>
            <person name="Rey L."/>
            <person name="Imperial J."/>
        </authorList>
    </citation>
    <scope>NUCLEOTIDE SEQUENCE [LARGE SCALE GENOMIC DNA]</scope>
    <source>
        <strain evidence="1 2">Lmie10</strain>
    </source>
</reference>
<gene>
    <name evidence="1" type="ORF">FS320_19440</name>
</gene>
<dbReference type="RefSeq" id="WP_152713482.1">
    <property type="nucleotide sequence ID" value="NZ_VOSJ01000086.1"/>
</dbReference>
<dbReference type="Proteomes" id="UP000403266">
    <property type="component" value="Unassembled WGS sequence"/>
</dbReference>
<name>A0A5N7MTH8_9HYPH</name>
<dbReference type="EMBL" id="VOSK01000083">
    <property type="protein sequence ID" value="MPR27316.1"/>
    <property type="molecule type" value="Genomic_DNA"/>
</dbReference>
<dbReference type="OrthoDB" id="8883268at2"/>
<proteinExistence type="predicted"/>
<dbReference type="AlphaFoldDB" id="A0A5N7MTH8"/>
<evidence type="ECO:0000313" key="1">
    <source>
        <dbReference type="EMBL" id="MPR27316.1"/>
    </source>
</evidence>